<dbReference type="EMBL" id="BMQW01000004">
    <property type="protein sequence ID" value="GGP86870.1"/>
    <property type="molecule type" value="Genomic_DNA"/>
</dbReference>
<sequence>MYHQLCHTNSKQPSNDIALISRQPQSKQQQLQFTDHSGYTYSTDALILGTNDTRLAEVHLLLVCVKAYQVATALLPLLSKLSPQCHIVLLHNGLGPHLVVSEALAQYPNQGLTLGTTSQAALKNSQWHIKHTGFGVTQLGYYYGSELSAKLKERIDELHCGNQAVEWHQPVLTILWQKLAINAVINPLTALHHCANGQLANDEYQHQIAAIIEELVHVAKWDGIVLDRALLSARVYQVIKLTAANYSSMYQDVAHHRATEINFINGYICQQAQLHRLAVPHNQHLLEQVLQLSLS</sequence>
<evidence type="ECO:0000256" key="10">
    <source>
        <dbReference type="RuleBase" id="RU362068"/>
    </source>
</evidence>
<comment type="function">
    <text evidence="10">Catalyzes the NADPH-dependent reduction of ketopantoate into pantoic acid.</text>
</comment>
<dbReference type="InterPro" id="IPR008927">
    <property type="entry name" value="6-PGluconate_DH-like_C_sf"/>
</dbReference>
<evidence type="ECO:0000256" key="5">
    <source>
        <dbReference type="ARBA" id="ARBA00022655"/>
    </source>
</evidence>
<dbReference type="Proteomes" id="UP000654004">
    <property type="component" value="Unassembled WGS sequence"/>
</dbReference>
<name>A0ABQ2QLP8_9GAMM</name>
<reference evidence="14" key="1">
    <citation type="journal article" date="2019" name="Int. J. Syst. Evol. Microbiol.">
        <title>The Global Catalogue of Microorganisms (GCM) 10K type strain sequencing project: providing services to taxonomists for standard genome sequencing and annotation.</title>
        <authorList>
            <consortium name="The Broad Institute Genomics Platform"/>
            <consortium name="The Broad Institute Genome Sequencing Center for Infectious Disease"/>
            <person name="Wu L."/>
            <person name="Ma J."/>
        </authorList>
    </citation>
    <scope>NUCLEOTIDE SEQUENCE [LARGE SCALE GENOMIC DNA]</scope>
    <source>
        <strain evidence="14">JCM 32305</strain>
    </source>
</reference>
<comment type="similarity">
    <text evidence="2 10">Belongs to the ketopantoate reductase family.</text>
</comment>
<gene>
    <name evidence="13" type="ORF">GCM10009410_20740</name>
</gene>
<evidence type="ECO:0000256" key="6">
    <source>
        <dbReference type="ARBA" id="ARBA00022857"/>
    </source>
</evidence>
<dbReference type="InterPro" id="IPR036291">
    <property type="entry name" value="NAD(P)-bd_dom_sf"/>
</dbReference>
<dbReference type="PANTHER" id="PTHR43765">
    <property type="entry name" value="2-DEHYDROPANTOATE 2-REDUCTASE-RELATED"/>
    <property type="match status" value="1"/>
</dbReference>
<feature type="domain" description="Ketopantoate reductase N-terminal" evidence="11">
    <location>
        <begin position="13"/>
        <end position="142"/>
    </location>
</feature>
<comment type="caution">
    <text evidence="13">The sequence shown here is derived from an EMBL/GenBank/DDBJ whole genome shotgun (WGS) entry which is preliminary data.</text>
</comment>
<dbReference type="Pfam" id="PF08546">
    <property type="entry name" value="ApbA_C"/>
    <property type="match status" value="1"/>
</dbReference>
<keyword evidence="7 10" id="KW-0560">Oxidoreductase</keyword>
<dbReference type="InterPro" id="IPR003710">
    <property type="entry name" value="ApbA"/>
</dbReference>
<dbReference type="Gene3D" id="3.40.50.720">
    <property type="entry name" value="NAD(P)-binding Rossmann-like Domain"/>
    <property type="match status" value="1"/>
</dbReference>
<dbReference type="SUPFAM" id="SSF48179">
    <property type="entry name" value="6-phosphogluconate dehydrogenase C-terminal domain-like"/>
    <property type="match status" value="1"/>
</dbReference>
<evidence type="ECO:0000256" key="9">
    <source>
        <dbReference type="ARBA" id="ARBA00048793"/>
    </source>
</evidence>
<dbReference type="Gene3D" id="1.10.1040.10">
    <property type="entry name" value="N-(1-d-carboxylethyl)-l-norvaline Dehydrogenase, domain 2"/>
    <property type="match status" value="1"/>
</dbReference>
<keyword evidence="5 10" id="KW-0566">Pantothenate biosynthesis</keyword>
<evidence type="ECO:0000256" key="3">
    <source>
        <dbReference type="ARBA" id="ARBA00013014"/>
    </source>
</evidence>
<dbReference type="InterPro" id="IPR013752">
    <property type="entry name" value="KPA_reductase"/>
</dbReference>
<keyword evidence="6 10" id="KW-0521">NADP</keyword>
<dbReference type="EC" id="1.1.1.169" evidence="3 10"/>
<accession>A0ABQ2QLP8</accession>
<organism evidence="13 14">
    <name type="scientific">Shewanella ulleungensis</name>
    <dbReference type="NCBI Taxonomy" id="2282699"/>
    <lineage>
        <taxon>Bacteria</taxon>
        <taxon>Pseudomonadati</taxon>
        <taxon>Pseudomonadota</taxon>
        <taxon>Gammaproteobacteria</taxon>
        <taxon>Alteromonadales</taxon>
        <taxon>Shewanellaceae</taxon>
        <taxon>Shewanella</taxon>
    </lineage>
</organism>
<feature type="domain" description="Ketopantoate reductase C-terminal" evidence="12">
    <location>
        <begin position="173"/>
        <end position="289"/>
    </location>
</feature>
<keyword evidence="14" id="KW-1185">Reference proteome</keyword>
<dbReference type="InterPro" id="IPR050838">
    <property type="entry name" value="Ketopantoate_reductase"/>
</dbReference>
<dbReference type="Pfam" id="PF02558">
    <property type="entry name" value="ApbA"/>
    <property type="match status" value="1"/>
</dbReference>
<evidence type="ECO:0000313" key="14">
    <source>
        <dbReference type="Proteomes" id="UP000654004"/>
    </source>
</evidence>
<dbReference type="PANTHER" id="PTHR43765:SF2">
    <property type="entry name" value="2-DEHYDROPANTOATE 2-REDUCTASE"/>
    <property type="match status" value="1"/>
</dbReference>
<comment type="catalytic activity">
    <reaction evidence="9 10">
        <text>(R)-pantoate + NADP(+) = 2-dehydropantoate + NADPH + H(+)</text>
        <dbReference type="Rhea" id="RHEA:16233"/>
        <dbReference type="ChEBI" id="CHEBI:11561"/>
        <dbReference type="ChEBI" id="CHEBI:15378"/>
        <dbReference type="ChEBI" id="CHEBI:15980"/>
        <dbReference type="ChEBI" id="CHEBI:57783"/>
        <dbReference type="ChEBI" id="CHEBI:58349"/>
        <dbReference type="EC" id="1.1.1.169"/>
    </reaction>
</comment>
<evidence type="ECO:0000256" key="1">
    <source>
        <dbReference type="ARBA" id="ARBA00004994"/>
    </source>
</evidence>
<evidence type="ECO:0000259" key="11">
    <source>
        <dbReference type="Pfam" id="PF02558"/>
    </source>
</evidence>
<evidence type="ECO:0000256" key="2">
    <source>
        <dbReference type="ARBA" id="ARBA00007870"/>
    </source>
</evidence>
<evidence type="ECO:0000313" key="13">
    <source>
        <dbReference type="EMBL" id="GGP86870.1"/>
    </source>
</evidence>
<dbReference type="InterPro" id="IPR013332">
    <property type="entry name" value="KPR_N"/>
</dbReference>
<evidence type="ECO:0000256" key="4">
    <source>
        <dbReference type="ARBA" id="ARBA00019465"/>
    </source>
</evidence>
<evidence type="ECO:0000256" key="8">
    <source>
        <dbReference type="ARBA" id="ARBA00032024"/>
    </source>
</evidence>
<comment type="pathway">
    <text evidence="1 10">Cofactor biosynthesis; (R)-pantothenate biosynthesis; (R)-pantoate from 3-methyl-2-oxobutanoate: step 2/2.</text>
</comment>
<dbReference type="InterPro" id="IPR013328">
    <property type="entry name" value="6PGD_dom2"/>
</dbReference>
<evidence type="ECO:0000256" key="7">
    <source>
        <dbReference type="ARBA" id="ARBA00023002"/>
    </source>
</evidence>
<proteinExistence type="inferred from homology"/>
<dbReference type="NCBIfam" id="TIGR00745">
    <property type="entry name" value="apbA_panE"/>
    <property type="match status" value="1"/>
</dbReference>
<dbReference type="SUPFAM" id="SSF51735">
    <property type="entry name" value="NAD(P)-binding Rossmann-fold domains"/>
    <property type="match status" value="1"/>
</dbReference>
<evidence type="ECO:0000259" key="12">
    <source>
        <dbReference type="Pfam" id="PF08546"/>
    </source>
</evidence>
<protein>
    <recommendedName>
        <fullName evidence="4 10">2-dehydropantoate 2-reductase</fullName>
        <ecNumber evidence="3 10">1.1.1.169</ecNumber>
    </recommendedName>
    <alternativeName>
        <fullName evidence="8 10">Ketopantoate reductase</fullName>
    </alternativeName>
</protein>